<dbReference type="PANTHER" id="PTHR12959">
    <property type="entry name" value="GPI TRANSAMIDASE COMPONENT PIG-T-RELATED"/>
    <property type="match status" value="1"/>
</dbReference>
<dbReference type="Pfam" id="PF04113">
    <property type="entry name" value="Gpi16"/>
    <property type="match status" value="1"/>
</dbReference>
<protein>
    <submittedName>
        <fullName evidence="1">Amine oxidase</fullName>
    </submittedName>
</protein>
<dbReference type="GO" id="GO:0016255">
    <property type="term" value="P:attachment of GPI anchor to protein"/>
    <property type="evidence" value="ECO:0007669"/>
    <property type="project" value="InterPro"/>
</dbReference>
<dbReference type="GO" id="GO:0042765">
    <property type="term" value="C:GPI-anchor transamidase complex"/>
    <property type="evidence" value="ECO:0007669"/>
    <property type="project" value="InterPro"/>
</dbReference>
<dbReference type="WBParaSite" id="GPUH_0001664201-mRNA-1">
    <property type="protein sequence ID" value="GPUH_0001664201-mRNA-1"/>
    <property type="gene ID" value="GPUH_0001664201"/>
</dbReference>
<sequence>LAGTGQQSGRIVNVLRNGQSVAQDLIYTHGVNANGKVNEKVFVPAKDRQRPFLLEWNVTVPAYSICELSFEFDKAFLRVNEYPPDANHGFYIPAPVIILSATADLWHKNRTALGSSLVTAFEEFVFMHFLQLCNAENAY</sequence>
<dbReference type="InterPro" id="IPR007245">
    <property type="entry name" value="PIG-T"/>
</dbReference>
<evidence type="ECO:0000313" key="1">
    <source>
        <dbReference type="WBParaSite" id="GPUH_0001664201-mRNA-1"/>
    </source>
</evidence>
<proteinExistence type="predicted"/>
<reference evidence="1" key="1">
    <citation type="submission" date="2016-06" db="UniProtKB">
        <authorList>
            <consortium name="WormBaseParasite"/>
        </authorList>
    </citation>
    <scope>IDENTIFICATION</scope>
</reference>
<name>A0A183E6M9_9BILA</name>
<dbReference type="PANTHER" id="PTHR12959:SF11">
    <property type="entry name" value="GPI TRANSAMIDASE COMPONENT PIG-T"/>
    <property type="match status" value="1"/>
</dbReference>
<organism evidence="1">
    <name type="scientific">Gongylonema pulchrum</name>
    <dbReference type="NCBI Taxonomy" id="637853"/>
    <lineage>
        <taxon>Eukaryota</taxon>
        <taxon>Metazoa</taxon>
        <taxon>Ecdysozoa</taxon>
        <taxon>Nematoda</taxon>
        <taxon>Chromadorea</taxon>
        <taxon>Rhabditida</taxon>
        <taxon>Spirurina</taxon>
        <taxon>Spiruromorpha</taxon>
        <taxon>Spiruroidea</taxon>
        <taxon>Gongylonematidae</taxon>
        <taxon>Gongylonema</taxon>
    </lineage>
</organism>
<dbReference type="AlphaFoldDB" id="A0A183E6M9"/>
<accession>A0A183E6M9</accession>